<protein>
    <submittedName>
        <fullName evidence="2">Uncharacterized protein</fullName>
    </submittedName>
</protein>
<dbReference type="eggNOG" id="ENOG5032E0U">
    <property type="taxonomic scope" value="Bacteria"/>
</dbReference>
<reference evidence="2" key="1">
    <citation type="submission" date="2011-11" db="EMBL/GenBank/DDBJ databases">
        <title>Improved High-Quality Draft sequence of Desulfovibrio sp. U5L.</title>
        <authorList>
            <consortium name="US DOE Joint Genome Institute"/>
            <person name="Lucas S."/>
            <person name="Han J."/>
            <person name="Lapidus A."/>
            <person name="Cheng J.-F."/>
            <person name="Goodwin L."/>
            <person name="Pitluck S."/>
            <person name="Peters L."/>
            <person name="Ovchinnikova G."/>
            <person name="Held B."/>
            <person name="Detter J.C."/>
            <person name="Han C."/>
            <person name="Tapia R."/>
            <person name="Land M."/>
            <person name="Hauser L."/>
            <person name="Kyrpides N."/>
            <person name="Ivanova N."/>
            <person name="Pagani I."/>
            <person name="Gabster J."/>
            <person name="Walker C."/>
            <person name="Stolyar S."/>
            <person name="Stahl D."/>
            <person name="Arkin A."/>
            <person name="Dehal P."/>
            <person name="Hazen T."/>
            <person name="Woyke T."/>
        </authorList>
    </citation>
    <scope>NUCLEOTIDE SEQUENCE [LARGE SCALE GENOMIC DNA]</scope>
    <source>
        <strain evidence="2">U5L</strain>
    </source>
</reference>
<evidence type="ECO:0000256" key="1">
    <source>
        <dbReference type="SAM" id="SignalP"/>
    </source>
</evidence>
<accession>I2PXN9</accession>
<organism evidence="2">
    <name type="scientific">Desulfovibrio sp. U5L</name>
    <dbReference type="NCBI Taxonomy" id="596152"/>
    <lineage>
        <taxon>Bacteria</taxon>
        <taxon>Pseudomonadati</taxon>
        <taxon>Thermodesulfobacteriota</taxon>
        <taxon>Desulfovibrionia</taxon>
        <taxon>Desulfovibrionales</taxon>
        <taxon>Desulfovibrionaceae</taxon>
        <taxon>Desulfovibrio</taxon>
    </lineage>
</organism>
<keyword evidence="1" id="KW-0732">Signal</keyword>
<dbReference type="AlphaFoldDB" id="I2PXN9"/>
<feature type="chain" id="PRO_5003662886" evidence="1">
    <location>
        <begin position="30"/>
        <end position="99"/>
    </location>
</feature>
<dbReference type="STRING" id="596152.DesU5LDRAFT_0590"/>
<name>I2PXN9_9BACT</name>
<proteinExistence type="predicted"/>
<dbReference type="EMBL" id="JH600068">
    <property type="protein sequence ID" value="EIG52295.1"/>
    <property type="molecule type" value="Genomic_DNA"/>
</dbReference>
<gene>
    <name evidence="2" type="ORF">DesU5LDRAFT_0590</name>
</gene>
<dbReference type="HOGENOM" id="CLU_2315763_0_0_7"/>
<sequence length="99" mass="9969">MPLVKKIIVATALALLTVLGLSLSSRPQAGPAATGPAPLAAPARADLAEAVFAMVLENARTAGMTLPEPPSLCQACVAAHLGLPGESVRERCGKACGLR</sequence>
<dbReference type="OrthoDB" id="5460968at2"/>
<evidence type="ECO:0000313" key="2">
    <source>
        <dbReference type="EMBL" id="EIG52295.1"/>
    </source>
</evidence>
<feature type="signal peptide" evidence="1">
    <location>
        <begin position="1"/>
        <end position="29"/>
    </location>
</feature>